<keyword evidence="1" id="KW-0812">Transmembrane</keyword>
<feature type="transmembrane region" description="Helical" evidence="1">
    <location>
        <begin position="80"/>
        <end position="96"/>
    </location>
</feature>
<feature type="transmembrane region" description="Helical" evidence="1">
    <location>
        <begin position="43"/>
        <end position="60"/>
    </location>
</feature>
<name>A0A0M3DMJ0_9FIRM</name>
<evidence type="ECO:0000313" key="3">
    <source>
        <dbReference type="Proteomes" id="UP000034407"/>
    </source>
</evidence>
<proteinExistence type="predicted"/>
<evidence type="ECO:0000256" key="1">
    <source>
        <dbReference type="SAM" id="Phobius"/>
    </source>
</evidence>
<feature type="transmembrane region" description="Helical" evidence="1">
    <location>
        <begin position="102"/>
        <end position="120"/>
    </location>
</feature>
<comment type="caution">
    <text evidence="2">The sequence shown here is derived from an EMBL/GenBank/DDBJ whole genome shotgun (WGS) entry which is preliminary data.</text>
</comment>
<protein>
    <submittedName>
        <fullName evidence="2">Membrane protein</fullName>
    </submittedName>
</protein>
<dbReference type="OrthoDB" id="1758277at2"/>
<dbReference type="RefSeq" id="WP_046821846.1">
    <property type="nucleotide sequence ID" value="NZ_LBBT01000041.1"/>
</dbReference>
<reference evidence="2 3" key="1">
    <citation type="submission" date="2015-04" db="EMBL/GenBank/DDBJ databases">
        <title>Microcin producing Clostridium sp. JC272T.</title>
        <authorList>
            <person name="Jyothsna T."/>
            <person name="Sasikala C."/>
            <person name="Ramana C."/>
        </authorList>
    </citation>
    <scope>NUCLEOTIDE SEQUENCE [LARGE SCALE GENOMIC DNA]</scope>
    <source>
        <strain evidence="2 3">JC272</strain>
    </source>
</reference>
<dbReference type="Pfam" id="PF03729">
    <property type="entry name" value="DUF308"/>
    <property type="match status" value="1"/>
</dbReference>
<feature type="transmembrane region" description="Helical" evidence="1">
    <location>
        <begin position="19"/>
        <end position="37"/>
    </location>
</feature>
<keyword evidence="1" id="KW-1133">Transmembrane helix</keyword>
<gene>
    <name evidence="2" type="ORF">VN21_02235</name>
</gene>
<dbReference type="PATRIC" id="fig|1629550.3.peg.3145"/>
<dbReference type="Proteomes" id="UP000034407">
    <property type="component" value="Unassembled WGS sequence"/>
</dbReference>
<sequence length="180" mass="20564">MNINFNFNNFNRKENANNFIMMGILLLLIGTLSLLFRNLGIKVLSFGLGTVCLFLAYLNLKTLNELKRYESKENIKPYKNREIILIIVALLFFIFPQQIQGFFSSILGAYLLVIQIIAFFNSRKNPYVKFNGFNGFLLICGLILILSPLFLSGFIATFLSLIFVLIGFQLLSTGNRLKKL</sequence>
<evidence type="ECO:0000313" key="2">
    <source>
        <dbReference type="EMBL" id="KKY02622.1"/>
    </source>
</evidence>
<dbReference type="AlphaFoldDB" id="A0A0M3DMJ0"/>
<dbReference type="InterPro" id="IPR005325">
    <property type="entry name" value="DUF308_memb"/>
</dbReference>
<feature type="transmembrane region" description="Helical" evidence="1">
    <location>
        <begin position="151"/>
        <end position="171"/>
    </location>
</feature>
<organism evidence="2 3">
    <name type="scientific">Paraclostridium benzoelyticum</name>
    <dbReference type="NCBI Taxonomy" id="1629550"/>
    <lineage>
        <taxon>Bacteria</taxon>
        <taxon>Bacillati</taxon>
        <taxon>Bacillota</taxon>
        <taxon>Clostridia</taxon>
        <taxon>Peptostreptococcales</taxon>
        <taxon>Peptostreptococcaceae</taxon>
        <taxon>Paraclostridium</taxon>
    </lineage>
</organism>
<dbReference type="EMBL" id="LBBT01000041">
    <property type="protein sequence ID" value="KKY02622.1"/>
    <property type="molecule type" value="Genomic_DNA"/>
</dbReference>
<feature type="transmembrane region" description="Helical" evidence="1">
    <location>
        <begin position="127"/>
        <end position="145"/>
    </location>
</feature>
<keyword evidence="1" id="KW-0472">Membrane</keyword>
<keyword evidence="3" id="KW-1185">Reference proteome</keyword>
<accession>A0A0M3DMJ0</accession>